<accession>A0A395HVF9</accession>
<evidence type="ECO:0000313" key="1">
    <source>
        <dbReference type="EMBL" id="RAL11797.1"/>
    </source>
</evidence>
<dbReference type="Proteomes" id="UP000248961">
    <property type="component" value="Unassembled WGS sequence"/>
</dbReference>
<keyword evidence="2" id="KW-1185">Reference proteome</keyword>
<dbReference type="GeneID" id="37203356"/>
<name>A0A395HVF9_ASPHC</name>
<proteinExistence type="predicted"/>
<sequence length="288" mass="32973">MPNPHAIKRARTSIVDDAVTRSFKTDDLPPPRRKSLTAPAIPDIEQYIQSFVDKCRESHPKLHAQIKNTIRKLDHVTSFQGYNEIIVYLLKSIHPPMDEFEKTRLSSRVKNYILAVLERIVAQCGPFAKSETRYNGLPTLLQIARSFIDFGFSADRIWTGTRFFDGVLDGLSRSLLSTIEGLSFYDREKIYRGLDSGRLYTQLKRLCSDCGPRSMSAFVVFHQARHELTRGIGKRDISEDFGPYDRKRIESSRRIDTDEYGNFFPQYSEVEKIQNIVTGSGKVLGKTI</sequence>
<gene>
    <name evidence="1" type="ORF">BO97DRAFT_453364</name>
</gene>
<organism evidence="1 2">
    <name type="scientific">Aspergillus homomorphus (strain CBS 101889)</name>
    <dbReference type="NCBI Taxonomy" id="1450537"/>
    <lineage>
        <taxon>Eukaryota</taxon>
        <taxon>Fungi</taxon>
        <taxon>Dikarya</taxon>
        <taxon>Ascomycota</taxon>
        <taxon>Pezizomycotina</taxon>
        <taxon>Eurotiomycetes</taxon>
        <taxon>Eurotiomycetidae</taxon>
        <taxon>Eurotiales</taxon>
        <taxon>Aspergillaceae</taxon>
        <taxon>Aspergillus</taxon>
        <taxon>Aspergillus subgen. Circumdati</taxon>
    </lineage>
</organism>
<dbReference type="AlphaFoldDB" id="A0A395HVF9"/>
<dbReference type="RefSeq" id="XP_025550951.1">
    <property type="nucleotide sequence ID" value="XM_025699067.1"/>
</dbReference>
<reference evidence="1 2" key="1">
    <citation type="submission" date="2018-02" db="EMBL/GenBank/DDBJ databases">
        <title>The genomes of Aspergillus section Nigri reveals drivers in fungal speciation.</title>
        <authorList>
            <consortium name="DOE Joint Genome Institute"/>
            <person name="Vesth T.C."/>
            <person name="Nybo J."/>
            <person name="Theobald S."/>
            <person name="Brandl J."/>
            <person name="Frisvad J.C."/>
            <person name="Nielsen K.F."/>
            <person name="Lyhne E.K."/>
            <person name="Kogle M.E."/>
            <person name="Kuo A."/>
            <person name="Riley R."/>
            <person name="Clum A."/>
            <person name="Nolan M."/>
            <person name="Lipzen A."/>
            <person name="Salamov A."/>
            <person name="Henrissat B."/>
            <person name="Wiebenga A."/>
            <person name="De vries R.P."/>
            <person name="Grigoriev I.V."/>
            <person name="Mortensen U.H."/>
            <person name="Andersen M.R."/>
            <person name="Baker S.E."/>
        </authorList>
    </citation>
    <scope>NUCLEOTIDE SEQUENCE [LARGE SCALE GENOMIC DNA]</scope>
    <source>
        <strain evidence="1 2">CBS 101889</strain>
    </source>
</reference>
<protein>
    <submittedName>
        <fullName evidence="1">Uncharacterized protein</fullName>
    </submittedName>
</protein>
<dbReference type="EMBL" id="KZ824286">
    <property type="protein sequence ID" value="RAL11797.1"/>
    <property type="molecule type" value="Genomic_DNA"/>
</dbReference>
<evidence type="ECO:0000313" key="2">
    <source>
        <dbReference type="Proteomes" id="UP000248961"/>
    </source>
</evidence>
<dbReference type="VEuPathDB" id="FungiDB:BO97DRAFT_453364"/>